<proteinExistence type="predicted"/>
<dbReference type="Proteomes" id="UP000246005">
    <property type="component" value="Unassembled WGS sequence"/>
</dbReference>
<evidence type="ECO:0000313" key="2">
    <source>
        <dbReference type="Proteomes" id="UP000246005"/>
    </source>
</evidence>
<name>A0A316HTV5_9PSEU</name>
<dbReference type="RefSeq" id="WP_146231838.1">
    <property type="nucleotide sequence ID" value="NZ_QGHB01000016.1"/>
</dbReference>
<gene>
    <name evidence="1" type="ORF">C8D88_116124</name>
</gene>
<organism evidence="1 2">
    <name type="scientific">Lentzea atacamensis</name>
    <dbReference type="NCBI Taxonomy" id="531938"/>
    <lineage>
        <taxon>Bacteria</taxon>
        <taxon>Bacillati</taxon>
        <taxon>Actinomycetota</taxon>
        <taxon>Actinomycetes</taxon>
        <taxon>Pseudonocardiales</taxon>
        <taxon>Pseudonocardiaceae</taxon>
        <taxon>Lentzea</taxon>
    </lineage>
</organism>
<reference evidence="1 2" key="1">
    <citation type="submission" date="2018-05" db="EMBL/GenBank/DDBJ databases">
        <title>Genomic Encyclopedia of Type Strains, Phase IV (KMG-IV): sequencing the most valuable type-strain genomes for metagenomic binning, comparative biology and taxonomic classification.</title>
        <authorList>
            <person name="Goeker M."/>
        </authorList>
    </citation>
    <scope>NUCLEOTIDE SEQUENCE [LARGE SCALE GENOMIC DNA]</scope>
    <source>
        <strain evidence="1 2">DSM 45480</strain>
    </source>
</reference>
<comment type="caution">
    <text evidence="1">The sequence shown here is derived from an EMBL/GenBank/DDBJ whole genome shotgun (WGS) entry which is preliminary data.</text>
</comment>
<dbReference type="EMBL" id="QGHB01000016">
    <property type="protein sequence ID" value="PWK81712.1"/>
    <property type="molecule type" value="Genomic_DNA"/>
</dbReference>
<accession>A0A316HTV5</accession>
<dbReference type="AlphaFoldDB" id="A0A316HTV5"/>
<sequence>MSVEIDLEHARVVRVQPGDVVVLRTDWPCSMQEVHAITQRVKRFFPDNECVVLSGAELEVFRSEEQPPR</sequence>
<evidence type="ECO:0000313" key="1">
    <source>
        <dbReference type="EMBL" id="PWK81712.1"/>
    </source>
</evidence>
<protein>
    <submittedName>
        <fullName evidence="1">Uncharacterized protein</fullName>
    </submittedName>
</protein>